<feature type="transmembrane region" description="Helical" evidence="1">
    <location>
        <begin position="74"/>
        <end position="99"/>
    </location>
</feature>
<keyword evidence="1" id="KW-0472">Membrane</keyword>
<feature type="transmembrane region" description="Helical" evidence="1">
    <location>
        <begin position="7"/>
        <end position="27"/>
    </location>
</feature>
<evidence type="ECO:0000256" key="1">
    <source>
        <dbReference type="SAM" id="Phobius"/>
    </source>
</evidence>
<feature type="transmembrane region" description="Helical" evidence="1">
    <location>
        <begin position="33"/>
        <end position="53"/>
    </location>
</feature>
<keyword evidence="1" id="KW-0812">Transmembrane</keyword>
<dbReference type="EMBL" id="BART01008257">
    <property type="protein sequence ID" value="GAG71022.1"/>
    <property type="molecule type" value="Genomic_DNA"/>
</dbReference>
<organism evidence="2">
    <name type="scientific">marine sediment metagenome</name>
    <dbReference type="NCBI Taxonomy" id="412755"/>
    <lineage>
        <taxon>unclassified sequences</taxon>
        <taxon>metagenomes</taxon>
        <taxon>ecological metagenomes</taxon>
    </lineage>
</organism>
<dbReference type="AlphaFoldDB" id="X1ANQ8"/>
<sequence>MFSMALVLDLVGLILLILDIFGIGLALSFIPDIIGLIFIGGLMLLSPSGGVVVTKGVHKFTKKVGKKIAKRLGLGFLGELIPVFGDAMPCWTLAVYFHLKGS</sequence>
<gene>
    <name evidence="2" type="ORF">S01H4_18614</name>
</gene>
<comment type="caution">
    <text evidence="2">The sequence shown here is derived from an EMBL/GenBank/DDBJ whole genome shotgun (WGS) entry which is preliminary data.</text>
</comment>
<accession>X1ANQ8</accession>
<evidence type="ECO:0000313" key="2">
    <source>
        <dbReference type="EMBL" id="GAG71022.1"/>
    </source>
</evidence>
<protein>
    <submittedName>
        <fullName evidence="2">Uncharacterized protein</fullName>
    </submittedName>
</protein>
<name>X1ANQ8_9ZZZZ</name>
<proteinExistence type="predicted"/>
<keyword evidence="1" id="KW-1133">Transmembrane helix</keyword>
<reference evidence="2" key="1">
    <citation type="journal article" date="2014" name="Front. Microbiol.">
        <title>High frequency of phylogenetically diverse reductive dehalogenase-homologous genes in deep subseafloor sedimentary metagenomes.</title>
        <authorList>
            <person name="Kawai M."/>
            <person name="Futagami T."/>
            <person name="Toyoda A."/>
            <person name="Takaki Y."/>
            <person name="Nishi S."/>
            <person name="Hori S."/>
            <person name="Arai W."/>
            <person name="Tsubouchi T."/>
            <person name="Morono Y."/>
            <person name="Uchiyama I."/>
            <person name="Ito T."/>
            <person name="Fujiyama A."/>
            <person name="Inagaki F."/>
            <person name="Takami H."/>
        </authorList>
    </citation>
    <scope>NUCLEOTIDE SEQUENCE</scope>
    <source>
        <strain evidence="2">Expedition CK06-06</strain>
    </source>
</reference>